<evidence type="ECO:0000313" key="2">
    <source>
        <dbReference type="EMBL" id="KAJ2901336.1"/>
    </source>
</evidence>
<keyword evidence="3" id="KW-1185">Reference proteome</keyword>
<feature type="compositionally biased region" description="Basic and acidic residues" evidence="1">
    <location>
        <begin position="91"/>
        <end position="101"/>
    </location>
</feature>
<proteinExistence type="predicted"/>
<gene>
    <name evidence="2" type="ORF">MKZ38_001948</name>
</gene>
<protein>
    <submittedName>
        <fullName evidence="2">Uncharacterized protein</fullName>
    </submittedName>
</protein>
<feature type="compositionally biased region" description="Basic and acidic residues" evidence="1">
    <location>
        <begin position="40"/>
        <end position="53"/>
    </location>
</feature>
<evidence type="ECO:0000313" key="3">
    <source>
        <dbReference type="Proteomes" id="UP001201980"/>
    </source>
</evidence>
<feature type="compositionally biased region" description="Basic residues" evidence="1">
    <location>
        <begin position="1"/>
        <end position="10"/>
    </location>
</feature>
<reference evidence="2" key="1">
    <citation type="submission" date="2022-07" db="EMBL/GenBank/DDBJ databases">
        <title>Draft genome sequence of Zalerion maritima ATCC 34329, a (micro)plastics degrading marine fungus.</title>
        <authorList>
            <person name="Paco A."/>
            <person name="Goncalves M.F.M."/>
            <person name="Rocha-Santos T.A.P."/>
            <person name="Alves A."/>
        </authorList>
    </citation>
    <scope>NUCLEOTIDE SEQUENCE</scope>
    <source>
        <strain evidence="2">ATCC 34329</strain>
    </source>
</reference>
<accession>A0AAD5RPM4</accession>
<feature type="compositionally biased region" description="Polar residues" evidence="1">
    <location>
        <begin position="180"/>
        <end position="204"/>
    </location>
</feature>
<dbReference type="Proteomes" id="UP001201980">
    <property type="component" value="Unassembled WGS sequence"/>
</dbReference>
<name>A0AAD5RPM4_9PEZI</name>
<feature type="region of interest" description="Disordered" evidence="1">
    <location>
        <begin position="1"/>
        <end position="141"/>
    </location>
</feature>
<comment type="caution">
    <text evidence="2">The sequence shown here is derived from an EMBL/GenBank/DDBJ whole genome shotgun (WGS) entry which is preliminary data.</text>
</comment>
<feature type="compositionally biased region" description="Basic and acidic residues" evidence="1">
    <location>
        <begin position="19"/>
        <end position="32"/>
    </location>
</feature>
<feature type="region of interest" description="Disordered" evidence="1">
    <location>
        <begin position="156"/>
        <end position="204"/>
    </location>
</feature>
<feature type="compositionally biased region" description="Basic and acidic residues" evidence="1">
    <location>
        <begin position="112"/>
        <end position="124"/>
    </location>
</feature>
<feature type="region of interest" description="Disordered" evidence="1">
    <location>
        <begin position="221"/>
        <end position="280"/>
    </location>
</feature>
<feature type="compositionally biased region" description="Gly residues" evidence="1">
    <location>
        <begin position="72"/>
        <end position="81"/>
    </location>
</feature>
<sequence>MLRPKKRQKVGLRGGGLNDEEKQDIGLARESHYNPVSMSEYKRQGEMEPRQALEDEEWLPRPKKGAIKWNLGGNGRSGNGSEGSSKRKQKGDREPTDENKINSKTKSKDKRKSSYDVTEEHENVEVAFKQEASAKAPMGRGSQPLFTILATNSIRRHRSTSSRLDTISSPVPFLPRRSGRSVSRARTSTSPDSSNLENSLSRSQSLAQEIRAQLSSLSHFGIDGGDPQIQQVSRDDSQPNMEVLPSHNARSARPARDRSSNESMGDFGKQLMEEDEEIENEERYAEKLALEEQKRLGLRSKYF</sequence>
<dbReference type="AlphaFoldDB" id="A0AAD5RPM4"/>
<evidence type="ECO:0000256" key="1">
    <source>
        <dbReference type="SAM" id="MobiDB-lite"/>
    </source>
</evidence>
<dbReference type="EMBL" id="JAKWBI020000156">
    <property type="protein sequence ID" value="KAJ2901336.1"/>
    <property type="molecule type" value="Genomic_DNA"/>
</dbReference>
<organism evidence="2 3">
    <name type="scientific">Zalerion maritima</name>
    <dbReference type="NCBI Taxonomy" id="339359"/>
    <lineage>
        <taxon>Eukaryota</taxon>
        <taxon>Fungi</taxon>
        <taxon>Dikarya</taxon>
        <taxon>Ascomycota</taxon>
        <taxon>Pezizomycotina</taxon>
        <taxon>Sordariomycetes</taxon>
        <taxon>Lulworthiomycetidae</taxon>
        <taxon>Lulworthiales</taxon>
        <taxon>Lulworthiaceae</taxon>
        <taxon>Zalerion</taxon>
    </lineage>
</organism>